<name>A0ABX0VZD9_9RHOB</name>
<gene>
    <name evidence="5" type="ORF">HCZ30_13610</name>
</gene>
<dbReference type="InterPro" id="IPR002641">
    <property type="entry name" value="PNPLA_dom"/>
</dbReference>
<comment type="caution">
    <text evidence="5">The sequence shown here is derived from an EMBL/GenBank/DDBJ whole genome shotgun (WGS) entry which is preliminary data.</text>
</comment>
<organism evidence="5 6">
    <name type="scientific">Marivivens donghaensis</name>
    <dbReference type="NCBI Taxonomy" id="1699413"/>
    <lineage>
        <taxon>Bacteria</taxon>
        <taxon>Pseudomonadati</taxon>
        <taxon>Pseudomonadota</taxon>
        <taxon>Alphaproteobacteria</taxon>
        <taxon>Rhodobacterales</taxon>
        <taxon>Paracoccaceae</taxon>
        <taxon>Marivivens group</taxon>
        <taxon>Marivivens</taxon>
    </lineage>
</organism>
<protein>
    <recommendedName>
        <fullName evidence="4">PNPLA domain-containing protein</fullName>
    </recommendedName>
</protein>
<feature type="short sequence motif" description="GXSXG" evidence="2">
    <location>
        <begin position="66"/>
        <end position="70"/>
    </location>
</feature>
<keyword evidence="2" id="KW-0378">Hydrolase</keyword>
<dbReference type="SUPFAM" id="SSF52151">
    <property type="entry name" value="FabD/lysophospholipase-like"/>
    <property type="match status" value="1"/>
</dbReference>
<dbReference type="RefSeq" id="WP_167638845.1">
    <property type="nucleotide sequence ID" value="NZ_JAATOP010000010.1"/>
</dbReference>
<sequence>MQEIFDRDSDGTPVFVIGLTMAGAISAGAYTAGVVDYLMRAMYSHNARVGQPGGPKHKVMLKAISGASAGGMCAGLIATNLLAVGRNGEPDWSAPQDLSYPACGNGEVSGKLVLKRIFDTWVNNVRMWDEGLKTGLLAMEDLETDRKTLDQEAAGIDATGAISVLNGHHLDDVARQALVGINAWTGSEKGYDFISSQLDLFLTTTAINPTVYQVTFGGGDPFLMSQHGIVRHFRFNGLGEGPALPSPWLDAWGDDGVQLDPRQSQSPLPLDRSDGGNWTKLTVASLATGAFPLALAPRVVDTSPWEMGALDSNARAQGGALPYDLDPKQTARPFFGETAYQTQTPYIALDGGAIDNEPFAHARYAIRQAAKETEDGPLLRPNPRKARMAHRAVLMVDPFPEGESFAVLPAGKLHKMLGIAAIAKKLQKTFTGQARFKPAELLQAQDPDVHSRFLITPSRSKNGKTLGVGASAIACGLLGGFGGFLDRGFRQHDFVLGQRNCQRFLQKHFVLDPANPLLGLSEADQQAGAPVPIISHDFIDPQFAKVELHDWMRAPKQSLNEMSAQLDRRLKRLGKVEIDKLGLGGWVIGPALKFVWTNGLGVNVRSAVMQAARRAVLSDLVLRDQHAEFAGLSMAERVMVVGLIRCGTKGVSAEELRDFVFDAQHSEELTSKLPLADLPPVGEIKSLLKRLEAQGYAKRTLRSIIGKPRYMATV</sequence>
<accession>A0ABX0VZD9</accession>
<evidence type="ECO:0000259" key="4">
    <source>
        <dbReference type="PROSITE" id="PS51635"/>
    </source>
</evidence>
<feature type="transmembrane region" description="Helical" evidence="3">
    <location>
        <begin position="15"/>
        <end position="38"/>
    </location>
</feature>
<keyword evidence="1 2" id="KW-0443">Lipid metabolism</keyword>
<feature type="active site" description="Proton acceptor" evidence="2">
    <location>
        <position position="172"/>
    </location>
</feature>
<keyword evidence="3" id="KW-1133">Transmembrane helix</keyword>
<evidence type="ECO:0000313" key="6">
    <source>
        <dbReference type="Proteomes" id="UP000709466"/>
    </source>
</evidence>
<dbReference type="PROSITE" id="PS51635">
    <property type="entry name" value="PNPLA"/>
    <property type="match status" value="1"/>
</dbReference>
<evidence type="ECO:0000256" key="2">
    <source>
        <dbReference type="PROSITE-ProRule" id="PRU01161"/>
    </source>
</evidence>
<keyword evidence="2" id="KW-0442">Lipid degradation</keyword>
<feature type="domain" description="PNPLA" evidence="4">
    <location>
        <begin position="19"/>
        <end position="185"/>
    </location>
</feature>
<evidence type="ECO:0000313" key="5">
    <source>
        <dbReference type="EMBL" id="NIY73463.1"/>
    </source>
</evidence>
<keyword evidence="6" id="KW-1185">Reference proteome</keyword>
<feature type="active site" description="Nucleophile" evidence="2">
    <location>
        <position position="68"/>
    </location>
</feature>
<keyword evidence="3" id="KW-0812">Transmembrane</keyword>
<comment type="caution">
    <text evidence="2">Lacks conserved residue(s) required for the propagation of feature annotation.</text>
</comment>
<dbReference type="InterPro" id="IPR016035">
    <property type="entry name" value="Acyl_Trfase/lysoPLipase"/>
</dbReference>
<evidence type="ECO:0000256" key="1">
    <source>
        <dbReference type="ARBA" id="ARBA00023098"/>
    </source>
</evidence>
<dbReference type="Proteomes" id="UP000709466">
    <property type="component" value="Unassembled WGS sequence"/>
</dbReference>
<dbReference type="EMBL" id="JAATOP010000010">
    <property type="protein sequence ID" value="NIY73463.1"/>
    <property type="molecule type" value="Genomic_DNA"/>
</dbReference>
<keyword evidence="3" id="KW-0472">Membrane</keyword>
<reference evidence="5 6" key="1">
    <citation type="submission" date="2020-03" db="EMBL/GenBank/DDBJ databases">
        <title>Bacterial isolates of synthetic phycosphere.</title>
        <authorList>
            <person name="Fu H."/>
            <person name="Moran M.A."/>
        </authorList>
    </citation>
    <scope>NUCLEOTIDE SEQUENCE [LARGE SCALE GENOMIC DNA]</scope>
    <source>
        <strain evidence="5 6">HF1</strain>
    </source>
</reference>
<proteinExistence type="predicted"/>
<evidence type="ECO:0000256" key="3">
    <source>
        <dbReference type="SAM" id="Phobius"/>
    </source>
</evidence>